<dbReference type="EMBL" id="CAJVQB010087329">
    <property type="protein sequence ID" value="CAG8847366.1"/>
    <property type="molecule type" value="Genomic_DNA"/>
</dbReference>
<name>A0ABN7X3P4_GIGMA</name>
<evidence type="ECO:0000259" key="1">
    <source>
        <dbReference type="PROSITE" id="PS50878"/>
    </source>
</evidence>
<dbReference type="SUPFAM" id="SSF56672">
    <property type="entry name" value="DNA/RNA polymerases"/>
    <property type="match status" value="1"/>
</dbReference>
<dbReference type="PANTHER" id="PTHR33050">
    <property type="entry name" value="REVERSE TRANSCRIPTASE DOMAIN-CONTAINING PROTEIN"/>
    <property type="match status" value="1"/>
</dbReference>
<dbReference type="InterPro" id="IPR043128">
    <property type="entry name" value="Rev_trsase/Diguanyl_cyclase"/>
</dbReference>
<evidence type="ECO:0000313" key="3">
    <source>
        <dbReference type="Proteomes" id="UP000789901"/>
    </source>
</evidence>
<comment type="caution">
    <text evidence="2">The sequence shown here is derived from an EMBL/GenBank/DDBJ whole genome shotgun (WGS) entry which is preliminary data.</text>
</comment>
<sequence>MSESTDFDTIPLGGRLKYYSDEWLESFGDQLATKIVQRGYHPRWDSHPPPLNIHPISFQHQIPNFNAMKVEVSHLLEEGIILHFSKRKRCFLSESSLKRKKNGNYRLVLSLQNLNDYVKRLSFSMEGMNLVKDLIRRKDYMVSIDLKDAFYHIPLHPDAQKYFVFDFNYERYCFQCLPISLTTSSWTFKTVLQPIIELLRSSGIRIVVHCDDMLIMSRTMSESEYHSDIVIELLETHGFIINESKSQLTPSRSIEYLGLIINSAPMIFSAPDYKIDELRDECIYIYEQRYIPIRTLTSLISKIHNIVKDPECTRELRRDKHSHQGEDQYSLIKLSREAKDEPEDWINNIEEWNGYPINAT</sequence>
<dbReference type="InterPro" id="IPR000477">
    <property type="entry name" value="RT_dom"/>
</dbReference>
<dbReference type="InterPro" id="IPR043502">
    <property type="entry name" value="DNA/RNA_pol_sf"/>
</dbReference>
<dbReference type="PANTHER" id="PTHR33050:SF7">
    <property type="entry name" value="RIBONUCLEASE H"/>
    <property type="match status" value="1"/>
</dbReference>
<reference evidence="2 3" key="1">
    <citation type="submission" date="2021-06" db="EMBL/GenBank/DDBJ databases">
        <authorList>
            <person name="Kallberg Y."/>
            <person name="Tangrot J."/>
            <person name="Rosling A."/>
        </authorList>
    </citation>
    <scope>NUCLEOTIDE SEQUENCE [LARGE SCALE GENOMIC DNA]</scope>
    <source>
        <strain evidence="2 3">120-4 pot B 10/14</strain>
    </source>
</reference>
<evidence type="ECO:0000313" key="2">
    <source>
        <dbReference type="EMBL" id="CAG8847366.1"/>
    </source>
</evidence>
<dbReference type="InterPro" id="IPR052055">
    <property type="entry name" value="Hepadnavirus_pol/RT"/>
</dbReference>
<dbReference type="Gene3D" id="3.10.10.10">
    <property type="entry name" value="HIV Type 1 Reverse Transcriptase, subunit A, domain 1"/>
    <property type="match status" value="1"/>
</dbReference>
<dbReference type="Pfam" id="PF00078">
    <property type="entry name" value="RVT_1"/>
    <property type="match status" value="1"/>
</dbReference>
<gene>
    <name evidence="2" type="ORF">GMARGA_LOCUS38632</name>
</gene>
<organism evidence="2 3">
    <name type="scientific">Gigaspora margarita</name>
    <dbReference type="NCBI Taxonomy" id="4874"/>
    <lineage>
        <taxon>Eukaryota</taxon>
        <taxon>Fungi</taxon>
        <taxon>Fungi incertae sedis</taxon>
        <taxon>Mucoromycota</taxon>
        <taxon>Glomeromycotina</taxon>
        <taxon>Glomeromycetes</taxon>
        <taxon>Diversisporales</taxon>
        <taxon>Gigasporaceae</taxon>
        <taxon>Gigaspora</taxon>
    </lineage>
</organism>
<proteinExistence type="predicted"/>
<keyword evidence="3" id="KW-1185">Reference proteome</keyword>
<dbReference type="PROSITE" id="PS50878">
    <property type="entry name" value="RT_POL"/>
    <property type="match status" value="1"/>
</dbReference>
<feature type="domain" description="Reverse transcriptase" evidence="1">
    <location>
        <begin position="78"/>
        <end position="261"/>
    </location>
</feature>
<dbReference type="Gene3D" id="3.30.70.270">
    <property type="match status" value="1"/>
</dbReference>
<protein>
    <submittedName>
        <fullName evidence="2">33966_t:CDS:1</fullName>
    </submittedName>
</protein>
<dbReference type="CDD" id="cd03714">
    <property type="entry name" value="RT_DIRS1"/>
    <property type="match status" value="1"/>
</dbReference>
<accession>A0ABN7X3P4</accession>
<dbReference type="Proteomes" id="UP000789901">
    <property type="component" value="Unassembled WGS sequence"/>
</dbReference>